<dbReference type="PANTHER" id="PTHR12126:SF11">
    <property type="entry name" value="NADH DEHYDROGENASE [UBIQUINONE] 1 ALPHA SUBCOMPLEX SUBUNIT 9, MITOCHONDRIAL"/>
    <property type="match status" value="1"/>
</dbReference>
<dbReference type="InterPro" id="IPR036291">
    <property type="entry name" value="NAD(P)-bd_dom_sf"/>
</dbReference>
<evidence type="ECO:0000313" key="2">
    <source>
        <dbReference type="EMBL" id="GMI20088.1"/>
    </source>
</evidence>
<dbReference type="InterPro" id="IPR001509">
    <property type="entry name" value="Epimerase_deHydtase"/>
</dbReference>
<accession>A0ABQ6M625</accession>
<gene>
    <name evidence="2" type="ORF">TeGR_g8986</name>
</gene>
<protein>
    <recommendedName>
        <fullName evidence="1">NAD-dependent epimerase/dehydratase domain-containing protein</fullName>
    </recommendedName>
</protein>
<sequence length="344" mass="36866">MRYAITGATSYTGRYLSNLLLSSAPPGVPPATGAASTTILNLSSRPRPIATHNLPPEMMQSIHSQPLCFDDPASLTASLSGCDALFATYWIRFEAAGDTHAEAAERARTLFSCAAAAGVKKIVFSSHTRASEGSPFSYIKGKATAERYLREIAAERNINYAIVRPCGIFGDTPAESILMNNASYVLRRAPLFLCAGDGSTRFQPVHVRDMAELMAELGTSTGSSGEELDATGPDAPTSLELFRALAKASGAFHGGLGVLPSYLPNSVVTLLTKPIDLLTGDTLLDGDDLALLTSGLTVANDPSDPRIAKRRSLFEWIESEGVKGKLGETYVSSFQQYYYPRERK</sequence>
<proteinExistence type="predicted"/>
<dbReference type="InterPro" id="IPR051207">
    <property type="entry name" value="ComplexI_NDUFA9_subunit"/>
</dbReference>
<dbReference type="Pfam" id="PF01370">
    <property type="entry name" value="Epimerase"/>
    <property type="match status" value="1"/>
</dbReference>
<dbReference type="Proteomes" id="UP001165060">
    <property type="component" value="Unassembled WGS sequence"/>
</dbReference>
<comment type="caution">
    <text evidence="2">The sequence shown here is derived from an EMBL/GenBank/DDBJ whole genome shotgun (WGS) entry which is preliminary data.</text>
</comment>
<dbReference type="EMBL" id="BRYB01001191">
    <property type="protein sequence ID" value="GMI20088.1"/>
    <property type="molecule type" value="Genomic_DNA"/>
</dbReference>
<dbReference type="PANTHER" id="PTHR12126">
    <property type="entry name" value="NADH-UBIQUINONE OXIDOREDUCTASE 39 KDA SUBUNIT-RELATED"/>
    <property type="match status" value="1"/>
</dbReference>
<evidence type="ECO:0000313" key="3">
    <source>
        <dbReference type="Proteomes" id="UP001165060"/>
    </source>
</evidence>
<evidence type="ECO:0000259" key="1">
    <source>
        <dbReference type="Pfam" id="PF01370"/>
    </source>
</evidence>
<organism evidence="2 3">
    <name type="scientific">Tetraparma gracilis</name>
    <dbReference type="NCBI Taxonomy" id="2962635"/>
    <lineage>
        <taxon>Eukaryota</taxon>
        <taxon>Sar</taxon>
        <taxon>Stramenopiles</taxon>
        <taxon>Ochrophyta</taxon>
        <taxon>Bolidophyceae</taxon>
        <taxon>Parmales</taxon>
        <taxon>Triparmaceae</taxon>
        <taxon>Tetraparma</taxon>
    </lineage>
</organism>
<name>A0ABQ6M625_9STRA</name>
<reference evidence="2 3" key="1">
    <citation type="journal article" date="2023" name="Commun. Biol.">
        <title>Genome analysis of Parmales, the sister group of diatoms, reveals the evolutionary specialization of diatoms from phago-mixotrophs to photoautotrophs.</title>
        <authorList>
            <person name="Ban H."/>
            <person name="Sato S."/>
            <person name="Yoshikawa S."/>
            <person name="Yamada K."/>
            <person name="Nakamura Y."/>
            <person name="Ichinomiya M."/>
            <person name="Sato N."/>
            <person name="Blanc-Mathieu R."/>
            <person name="Endo H."/>
            <person name="Kuwata A."/>
            <person name="Ogata H."/>
        </authorList>
    </citation>
    <scope>NUCLEOTIDE SEQUENCE [LARGE SCALE GENOMIC DNA]</scope>
</reference>
<dbReference type="Gene3D" id="3.40.50.720">
    <property type="entry name" value="NAD(P)-binding Rossmann-like Domain"/>
    <property type="match status" value="1"/>
</dbReference>
<feature type="domain" description="NAD-dependent epimerase/dehydratase" evidence="1">
    <location>
        <begin position="5"/>
        <end position="217"/>
    </location>
</feature>
<dbReference type="SUPFAM" id="SSF51735">
    <property type="entry name" value="NAD(P)-binding Rossmann-fold domains"/>
    <property type="match status" value="1"/>
</dbReference>
<keyword evidence="3" id="KW-1185">Reference proteome</keyword>